<dbReference type="InterPro" id="IPR017463">
    <property type="entry name" value="Sulphur_relay_TusD/DsrE"/>
</dbReference>
<dbReference type="InterPro" id="IPR003787">
    <property type="entry name" value="Sulphur_relay_DsrE/F-like"/>
</dbReference>
<keyword evidence="3" id="KW-0963">Cytoplasm</keyword>
<proteinExistence type="inferred from homology"/>
<accession>A0ABU4RWU5</accession>
<gene>
    <name evidence="5" type="primary">tusD</name>
    <name evidence="5" type="ORF">SCD92_08365</name>
</gene>
<dbReference type="PANTHER" id="PTHR34874">
    <property type="entry name" value="PROTEIN YCHN"/>
    <property type="match status" value="1"/>
</dbReference>
<comment type="subcellular location">
    <subcellularLocation>
        <location evidence="1">Cytoplasm</location>
    </subcellularLocation>
</comment>
<keyword evidence="6" id="KW-1185">Reference proteome</keyword>
<evidence type="ECO:0000256" key="2">
    <source>
        <dbReference type="ARBA" id="ARBA00007067"/>
    </source>
</evidence>
<comment type="caution">
    <text evidence="5">The sequence shown here is derived from an EMBL/GenBank/DDBJ whole genome shotgun (WGS) entry which is preliminary data.</text>
</comment>
<evidence type="ECO:0000313" key="5">
    <source>
        <dbReference type="EMBL" id="MDX6849370.1"/>
    </source>
</evidence>
<dbReference type="EMBL" id="JAXAFO010000011">
    <property type="protein sequence ID" value="MDX6849370.1"/>
    <property type="molecule type" value="Genomic_DNA"/>
</dbReference>
<organism evidence="5 6">
    <name type="scientific">Gilvimarinus gilvus</name>
    <dbReference type="NCBI Taxonomy" id="3058038"/>
    <lineage>
        <taxon>Bacteria</taxon>
        <taxon>Pseudomonadati</taxon>
        <taxon>Pseudomonadota</taxon>
        <taxon>Gammaproteobacteria</taxon>
        <taxon>Cellvibrionales</taxon>
        <taxon>Cellvibrionaceae</taxon>
        <taxon>Gilvimarinus</taxon>
    </lineage>
</organism>
<evidence type="ECO:0000256" key="4">
    <source>
        <dbReference type="ARBA" id="ARBA00022679"/>
    </source>
</evidence>
<comment type="similarity">
    <text evidence="2">Belongs to the DsrE/TusD family.</text>
</comment>
<dbReference type="Gene3D" id="3.40.1260.10">
    <property type="entry name" value="DsrEFH-like"/>
    <property type="match status" value="1"/>
</dbReference>
<evidence type="ECO:0000256" key="1">
    <source>
        <dbReference type="ARBA" id="ARBA00004496"/>
    </source>
</evidence>
<dbReference type="EC" id="2.8.1.-" evidence="5"/>
<dbReference type="NCBIfam" id="NF001237">
    <property type="entry name" value="PRK00207.1"/>
    <property type="match status" value="1"/>
</dbReference>
<dbReference type="PANTHER" id="PTHR34874:SF3">
    <property type="entry name" value="SULFURTRANSFERASE TUSD"/>
    <property type="match status" value="1"/>
</dbReference>
<dbReference type="NCBIfam" id="TIGR03012">
    <property type="entry name" value="sulf_tusD_dsrE"/>
    <property type="match status" value="1"/>
</dbReference>
<dbReference type="RefSeq" id="WP_319835079.1">
    <property type="nucleotide sequence ID" value="NZ_JAXAFO010000011.1"/>
</dbReference>
<dbReference type="SUPFAM" id="SSF75169">
    <property type="entry name" value="DsrEFH-like"/>
    <property type="match status" value="1"/>
</dbReference>
<dbReference type="Pfam" id="PF02635">
    <property type="entry name" value="DsrE"/>
    <property type="match status" value="1"/>
</dbReference>
<name>A0ABU4RWU5_9GAMM</name>
<sequence length="132" mass="14275">MPMKYTVVVMGAPEGSQSSRTALAFCHALVDQNHTLERIFFYADGVHNASMLVTPPQDEQNLPADWSNFIQQYDVDAVVCIAAALRRGIMDTDEQSRYQKSAANLSAAFSLSGLGQLIAATASSDRTITFGA</sequence>
<dbReference type="Proteomes" id="UP001273505">
    <property type="component" value="Unassembled WGS sequence"/>
</dbReference>
<evidence type="ECO:0000313" key="6">
    <source>
        <dbReference type="Proteomes" id="UP001273505"/>
    </source>
</evidence>
<keyword evidence="4 5" id="KW-0808">Transferase</keyword>
<reference evidence="5 6" key="1">
    <citation type="submission" date="2023-11" db="EMBL/GenBank/DDBJ databases">
        <title>Gilvimarinus fulvus sp. nov., isolated from the surface of Kelp.</title>
        <authorList>
            <person name="Sun Y.Y."/>
            <person name="Gong Y."/>
            <person name="Du Z.J."/>
        </authorList>
    </citation>
    <scope>NUCLEOTIDE SEQUENCE [LARGE SCALE GENOMIC DNA]</scope>
    <source>
        <strain evidence="5 6">SDUM040013</strain>
    </source>
</reference>
<dbReference type="GO" id="GO:0016740">
    <property type="term" value="F:transferase activity"/>
    <property type="evidence" value="ECO:0007669"/>
    <property type="project" value="UniProtKB-KW"/>
</dbReference>
<evidence type="ECO:0000256" key="3">
    <source>
        <dbReference type="ARBA" id="ARBA00022490"/>
    </source>
</evidence>
<protein>
    <submittedName>
        <fullName evidence="5">Sulfurtransferase complex subunit TusD</fullName>
        <ecNumber evidence="5">2.8.1.-</ecNumber>
    </submittedName>
</protein>
<dbReference type="InterPro" id="IPR027396">
    <property type="entry name" value="DsrEFH-like"/>
</dbReference>